<gene>
    <name evidence="1" type="ORF">MRATA1EN22A_LOCUS14559</name>
</gene>
<accession>A0AC59Z6C5</accession>
<proteinExistence type="predicted"/>
<protein>
    <submittedName>
        <fullName evidence="1">Uncharacterized protein</fullName>
    </submittedName>
</protein>
<dbReference type="Proteomes" id="UP001162501">
    <property type="component" value="Chromosome 25"/>
</dbReference>
<evidence type="ECO:0000313" key="2">
    <source>
        <dbReference type="Proteomes" id="UP001162501"/>
    </source>
</evidence>
<name>A0AC59Z6C5_RANTA</name>
<reference evidence="1" key="2">
    <citation type="submission" date="2025-03" db="EMBL/GenBank/DDBJ databases">
        <authorList>
            <consortium name="ELIXIR-Norway"/>
            <consortium name="Elixir Norway"/>
        </authorList>
    </citation>
    <scope>NUCLEOTIDE SEQUENCE</scope>
</reference>
<sequence>MRRRRLYEQLKRWGPAAGRPGHRRARHGSSWGTPPPEKLKGDSGLGVGGMPQSESVGGILTKPRVLTPQPPSRGSPPSWTHPEDGLPASGMCPQLQHRTLHPEGAA</sequence>
<organism evidence="1 2">
    <name type="scientific">Rangifer tarandus platyrhynchus</name>
    <name type="common">Svalbard reindeer</name>
    <dbReference type="NCBI Taxonomy" id="3082113"/>
    <lineage>
        <taxon>Eukaryota</taxon>
        <taxon>Metazoa</taxon>
        <taxon>Chordata</taxon>
        <taxon>Craniata</taxon>
        <taxon>Vertebrata</taxon>
        <taxon>Euteleostomi</taxon>
        <taxon>Mammalia</taxon>
        <taxon>Eutheria</taxon>
        <taxon>Laurasiatheria</taxon>
        <taxon>Artiodactyla</taxon>
        <taxon>Ruminantia</taxon>
        <taxon>Pecora</taxon>
        <taxon>Cervidae</taxon>
        <taxon>Odocoileinae</taxon>
        <taxon>Rangifer</taxon>
    </lineage>
</organism>
<evidence type="ECO:0000313" key="1">
    <source>
        <dbReference type="EMBL" id="CAN0264497.1"/>
    </source>
</evidence>
<reference evidence="1" key="1">
    <citation type="submission" date="2023-05" db="EMBL/GenBank/DDBJ databases">
        <authorList>
            <consortium name="ELIXIR-Norway"/>
        </authorList>
    </citation>
    <scope>NUCLEOTIDE SEQUENCE</scope>
</reference>
<dbReference type="EMBL" id="OX596109">
    <property type="protein sequence ID" value="CAN0264497.1"/>
    <property type="molecule type" value="Genomic_DNA"/>
</dbReference>